<protein>
    <submittedName>
        <fullName evidence="4">Uncharacterized protein LOC125312842</fullName>
    </submittedName>
</protein>
<feature type="compositionally biased region" description="Polar residues" evidence="1">
    <location>
        <begin position="310"/>
        <end position="332"/>
    </location>
</feature>
<reference evidence="4" key="1">
    <citation type="submission" date="2025-08" db="UniProtKB">
        <authorList>
            <consortium name="RefSeq"/>
        </authorList>
    </citation>
    <scope>IDENTIFICATION</scope>
    <source>
        <tissue evidence="4">Leaf</tissue>
    </source>
</reference>
<accession>A0ABM3GVQ0</accession>
<dbReference type="InterPro" id="IPR054722">
    <property type="entry name" value="PolX-like_BBD"/>
</dbReference>
<organism evidence="3 4">
    <name type="scientific">Rhodamnia argentea</name>
    <dbReference type="NCBI Taxonomy" id="178133"/>
    <lineage>
        <taxon>Eukaryota</taxon>
        <taxon>Viridiplantae</taxon>
        <taxon>Streptophyta</taxon>
        <taxon>Embryophyta</taxon>
        <taxon>Tracheophyta</taxon>
        <taxon>Spermatophyta</taxon>
        <taxon>Magnoliopsida</taxon>
        <taxon>eudicotyledons</taxon>
        <taxon>Gunneridae</taxon>
        <taxon>Pentapetalae</taxon>
        <taxon>rosids</taxon>
        <taxon>malvids</taxon>
        <taxon>Myrtales</taxon>
        <taxon>Myrtaceae</taxon>
        <taxon>Myrtoideae</taxon>
        <taxon>Myrteae</taxon>
        <taxon>Australasian group</taxon>
        <taxon>Rhodamnia</taxon>
    </lineage>
</organism>
<dbReference type="GeneID" id="125312842"/>
<name>A0ABM3GVQ0_9MYRT</name>
<dbReference type="RefSeq" id="XP_048128417.1">
    <property type="nucleotide sequence ID" value="XM_048272460.1"/>
</dbReference>
<keyword evidence="3" id="KW-1185">Reference proteome</keyword>
<evidence type="ECO:0000259" key="2">
    <source>
        <dbReference type="Pfam" id="PF22936"/>
    </source>
</evidence>
<proteinExistence type="predicted"/>
<feature type="domain" description="Retrovirus-related Pol polyprotein from transposon TNT 1-94-like beta-barrel" evidence="2">
    <location>
        <begin position="141"/>
        <end position="221"/>
    </location>
</feature>
<evidence type="ECO:0000256" key="1">
    <source>
        <dbReference type="SAM" id="MobiDB-lite"/>
    </source>
</evidence>
<feature type="region of interest" description="Disordered" evidence="1">
    <location>
        <begin position="286"/>
        <end position="332"/>
    </location>
</feature>
<evidence type="ECO:0000313" key="4">
    <source>
        <dbReference type="RefSeq" id="XP_048128417.1"/>
    </source>
</evidence>
<dbReference type="Proteomes" id="UP000827889">
    <property type="component" value="Chromosome 11"/>
</dbReference>
<sequence length="332" mass="37518">MAIVNKMRIHSDKTEDVTIVEKILRSLTLKFNFVVCSIQEAKDIEELSIVEPQGSLLVHEQNFLQEELEEKALKATADHFRHQQERILVEVEQGEPMNVTVSIKSLMVIFLVMLKVEDEGVEVSTQLFSNQETEKISSNPWYIDTGCSNHKFGDKKAFSALDESFRTSVKFGDDSTVPVKGKWTLAIVPKGTSVQMIKEVFYVPELKTNLLSVGQLQEKGYEITLKGGVCRIHDEKQHPIAQVNMIANRMFPLHLHDTSYSCFSARLKDKACRDVIFDEEKFWSWSEKNGGDGGEPIPANFEDDNELEKQPSTSEVTIENTKNSTVAAASEE</sequence>
<evidence type="ECO:0000313" key="3">
    <source>
        <dbReference type="Proteomes" id="UP000827889"/>
    </source>
</evidence>
<gene>
    <name evidence="4" type="primary">LOC125312842</name>
</gene>
<dbReference type="Pfam" id="PF22936">
    <property type="entry name" value="Pol_BBD"/>
    <property type="match status" value="1"/>
</dbReference>